<dbReference type="PANTHER" id="PTHR30204:SF58">
    <property type="entry name" value="HTH-TYPE TRANSCRIPTIONAL REGULATOR YFMP"/>
    <property type="match status" value="1"/>
</dbReference>
<accession>A0ABR8NH89</accession>
<evidence type="ECO:0000313" key="3">
    <source>
        <dbReference type="EMBL" id="MBD3926264.1"/>
    </source>
</evidence>
<dbReference type="Gene3D" id="1.10.1660.10">
    <property type="match status" value="1"/>
</dbReference>
<dbReference type="EMBL" id="JACXYZ010000002">
    <property type="protein sequence ID" value="MBD3926264.1"/>
    <property type="molecule type" value="Genomic_DNA"/>
</dbReference>
<dbReference type="InterPro" id="IPR047057">
    <property type="entry name" value="MerR_fam"/>
</dbReference>
<evidence type="ECO:0000313" key="4">
    <source>
        <dbReference type="Proteomes" id="UP000618818"/>
    </source>
</evidence>
<feature type="domain" description="HTH merR-type" evidence="2">
    <location>
        <begin position="36"/>
        <end position="104"/>
    </location>
</feature>
<proteinExistence type="predicted"/>
<reference evidence="3 4" key="1">
    <citation type="submission" date="2020-09" db="EMBL/GenBank/DDBJ databases">
        <title>novel species in genus Nocardioides.</title>
        <authorList>
            <person name="Zhang G."/>
        </authorList>
    </citation>
    <scope>NUCLEOTIDE SEQUENCE [LARGE SCALE GENOMIC DNA]</scope>
    <source>
        <strain evidence="3 4">KCTC 39551</strain>
    </source>
</reference>
<dbReference type="InterPro" id="IPR009061">
    <property type="entry name" value="DNA-bd_dom_put_sf"/>
</dbReference>
<comment type="caution">
    <text evidence="3">The sequence shown here is derived from an EMBL/GenBank/DDBJ whole genome shotgun (WGS) entry which is preliminary data.</text>
</comment>
<evidence type="ECO:0000256" key="1">
    <source>
        <dbReference type="ARBA" id="ARBA00023125"/>
    </source>
</evidence>
<protein>
    <submittedName>
        <fullName evidence="3">MerR family transcriptional regulator</fullName>
    </submittedName>
</protein>
<evidence type="ECO:0000259" key="2">
    <source>
        <dbReference type="PROSITE" id="PS50937"/>
    </source>
</evidence>
<dbReference type="Pfam" id="PF13411">
    <property type="entry name" value="MerR_1"/>
    <property type="match status" value="1"/>
</dbReference>
<organism evidence="3 4">
    <name type="scientific">Nocardioides cavernae</name>
    <dbReference type="NCBI Taxonomy" id="1921566"/>
    <lineage>
        <taxon>Bacteria</taxon>
        <taxon>Bacillati</taxon>
        <taxon>Actinomycetota</taxon>
        <taxon>Actinomycetes</taxon>
        <taxon>Propionibacteriales</taxon>
        <taxon>Nocardioidaceae</taxon>
        <taxon>Nocardioides</taxon>
    </lineage>
</organism>
<gene>
    <name evidence="3" type="ORF">IEZ26_16685</name>
</gene>
<dbReference type="InterPro" id="IPR000551">
    <property type="entry name" value="MerR-type_HTH_dom"/>
</dbReference>
<name>A0ABR8NH89_9ACTN</name>
<dbReference type="SMART" id="SM00422">
    <property type="entry name" value="HTH_MERR"/>
    <property type="match status" value="1"/>
</dbReference>
<sequence length="120" mass="13124">MGTGFLYSRDEAGSSRPAENFVRSRGCSVAGSDDGVYAISVAASMVSMEIQNLRVYERRGLLTPDRTAGGSRLYSDDDVVRLERIRDLLADGLNLVGIARVLELEDEVDRLRARLGEQSA</sequence>
<dbReference type="PROSITE" id="PS50937">
    <property type="entry name" value="HTH_MERR_2"/>
    <property type="match status" value="1"/>
</dbReference>
<keyword evidence="4" id="KW-1185">Reference proteome</keyword>
<dbReference type="Proteomes" id="UP000618818">
    <property type="component" value="Unassembled WGS sequence"/>
</dbReference>
<dbReference type="PANTHER" id="PTHR30204">
    <property type="entry name" value="REDOX-CYCLING DRUG-SENSING TRANSCRIPTIONAL ACTIVATOR SOXR"/>
    <property type="match status" value="1"/>
</dbReference>
<dbReference type="SUPFAM" id="SSF46955">
    <property type="entry name" value="Putative DNA-binding domain"/>
    <property type="match status" value="1"/>
</dbReference>
<keyword evidence="1" id="KW-0238">DNA-binding</keyword>